<dbReference type="Proteomes" id="UP000001798">
    <property type="component" value="Chromosome 14"/>
</dbReference>
<dbReference type="GeneID" id="36394857"/>
<organism evidence="2 3">
    <name type="scientific">Botryotinia fuckeliana (strain B05.10)</name>
    <name type="common">Noble rot fungus</name>
    <name type="synonym">Botrytis cinerea</name>
    <dbReference type="NCBI Taxonomy" id="332648"/>
    <lineage>
        <taxon>Eukaryota</taxon>
        <taxon>Fungi</taxon>
        <taxon>Dikarya</taxon>
        <taxon>Ascomycota</taxon>
        <taxon>Pezizomycotina</taxon>
        <taxon>Leotiomycetes</taxon>
        <taxon>Helotiales</taxon>
        <taxon>Sclerotiniaceae</taxon>
        <taxon>Botrytis</taxon>
    </lineage>
</organism>
<reference evidence="2 3" key="2">
    <citation type="journal article" date="2012" name="Eukaryot. Cell">
        <title>Genome update of Botrytis cinerea strains B05.10 and T4.</title>
        <authorList>
            <person name="Staats M."/>
            <person name="van Kan J.A."/>
        </authorList>
    </citation>
    <scope>NUCLEOTIDE SEQUENCE [LARGE SCALE GENOMIC DNA]</scope>
    <source>
        <strain evidence="2 3">B05.10</strain>
    </source>
</reference>
<reference evidence="2 3" key="1">
    <citation type="journal article" date="2011" name="PLoS Genet.">
        <title>Genomic analysis of the necrotrophic fungal pathogens Sclerotinia sclerotiorum and Botrytis cinerea.</title>
        <authorList>
            <person name="Amselem J."/>
            <person name="Cuomo C.A."/>
            <person name="van Kan J.A."/>
            <person name="Viaud M."/>
            <person name="Benito E.P."/>
            <person name="Couloux A."/>
            <person name="Coutinho P.M."/>
            <person name="de Vries R.P."/>
            <person name="Dyer P.S."/>
            <person name="Fillinger S."/>
            <person name="Fournier E."/>
            <person name="Gout L."/>
            <person name="Hahn M."/>
            <person name="Kohn L."/>
            <person name="Lapalu N."/>
            <person name="Plummer K.M."/>
            <person name="Pradier J.M."/>
            <person name="Quevillon E."/>
            <person name="Sharon A."/>
            <person name="Simon A."/>
            <person name="ten Have A."/>
            <person name="Tudzynski B."/>
            <person name="Tudzynski P."/>
            <person name="Wincker P."/>
            <person name="Andrew M."/>
            <person name="Anthouard V."/>
            <person name="Beever R.E."/>
            <person name="Beffa R."/>
            <person name="Benoit I."/>
            <person name="Bouzid O."/>
            <person name="Brault B."/>
            <person name="Chen Z."/>
            <person name="Choquer M."/>
            <person name="Collemare J."/>
            <person name="Cotton P."/>
            <person name="Danchin E.G."/>
            <person name="Da Silva C."/>
            <person name="Gautier A."/>
            <person name="Giraud C."/>
            <person name="Giraud T."/>
            <person name="Gonzalez C."/>
            <person name="Grossetete S."/>
            <person name="Guldener U."/>
            <person name="Henrissat B."/>
            <person name="Howlett B.J."/>
            <person name="Kodira C."/>
            <person name="Kretschmer M."/>
            <person name="Lappartient A."/>
            <person name="Leroch M."/>
            <person name="Levis C."/>
            <person name="Mauceli E."/>
            <person name="Neuveglise C."/>
            <person name="Oeser B."/>
            <person name="Pearson M."/>
            <person name="Poulain J."/>
            <person name="Poussereau N."/>
            <person name="Quesneville H."/>
            <person name="Rascle C."/>
            <person name="Schumacher J."/>
            <person name="Segurens B."/>
            <person name="Sexton A."/>
            <person name="Silva E."/>
            <person name="Sirven C."/>
            <person name="Soanes D.M."/>
            <person name="Talbot N.J."/>
            <person name="Templeton M."/>
            <person name="Yandava C."/>
            <person name="Yarden O."/>
            <person name="Zeng Q."/>
            <person name="Rollins J.A."/>
            <person name="Lebrun M.H."/>
            <person name="Dickman M."/>
        </authorList>
    </citation>
    <scope>NUCLEOTIDE SEQUENCE [LARGE SCALE GENOMIC DNA]</scope>
    <source>
        <strain evidence="2 3">B05.10</strain>
    </source>
</reference>
<accession>A0A384K311</accession>
<proteinExistence type="predicted"/>
<name>A0A384K311_BOTFB</name>
<evidence type="ECO:0000313" key="2">
    <source>
        <dbReference type="EMBL" id="ATZ57178.1"/>
    </source>
</evidence>
<evidence type="ECO:0000259" key="1">
    <source>
        <dbReference type="Pfam" id="PF24494"/>
    </source>
</evidence>
<dbReference type="Pfam" id="PF24494">
    <property type="entry name" value="DUF7587"/>
    <property type="match status" value="1"/>
</dbReference>
<dbReference type="RefSeq" id="XP_024552980.1">
    <property type="nucleotide sequence ID" value="XM_024697165.1"/>
</dbReference>
<dbReference type="EMBL" id="CP009818">
    <property type="protein sequence ID" value="ATZ57178.1"/>
    <property type="molecule type" value="Genomic_DNA"/>
</dbReference>
<evidence type="ECO:0000313" key="3">
    <source>
        <dbReference type="Proteomes" id="UP000001798"/>
    </source>
</evidence>
<dbReference type="AlphaFoldDB" id="A0A384K311"/>
<gene>
    <name evidence="2" type="ORF">BCIN_14g03420</name>
</gene>
<protein>
    <recommendedName>
        <fullName evidence="1">DUF7587 domain-containing protein</fullName>
    </recommendedName>
</protein>
<reference evidence="2 3" key="3">
    <citation type="journal article" date="2017" name="Mol. Plant Pathol.">
        <title>A gapless genome sequence of the fungus Botrytis cinerea.</title>
        <authorList>
            <person name="Van Kan J.A."/>
            <person name="Stassen J.H."/>
            <person name="Mosbach A."/>
            <person name="Van Der Lee T.A."/>
            <person name="Faino L."/>
            <person name="Farmer A.D."/>
            <person name="Papasotiriou D.G."/>
            <person name="Zhou S."/>
            <person name="Seidl M.F."/>
            <person name="Cottam E."/>
            <person name="Edel D."/>
            <person name="Hahn M."/>
            <person name="Schwartz D.C."/>
            <person name="Dietrich R.A."/>
            <person name="Widdison S."/>
            <person name="Scalliet G."/>
        </authorList>
    </citation>
    <scope>NUCLEOTIDE SEQUENCE [LARGE SCALE GENOMIC DNA]</scope>
    <source>
        <strain evidence="2 3">B05.10</strain>
    </source>
</reference>
<dbReference type="InterPro" id="IPR056009">
    <property type="entry name" value="DUF7587"/>
</dbReference>
<dbReference type="OrthoDB" id="4152607at2759"/>
<feature type="domain" description="DUF7587" evidence="1">
    <location>
        <begin position="270"/>
        <end position="384"/>
    </location>
</feature>
<sequence>MALNINAFASLVDALRIADETPEDDNQVPDYSNSTLPDLIQSLSQSIKIISSQTQQTCSLAGSITHLSSLDSTQITSLCRLANEVTEAARILDDTVNTLKNAQEILSITSLTSLGGQGGANIRNGSLVQRMLAYFDEQIRIVVRSVLDNSSNGILWKIAEECYNQASSCSGSLHTSNYCSPRDEALERPYDPDYEAEQYYEHEDRMLMDEDYAKYMYQQIEQRQEAGMREERRWIDFWVLVLSRCPNGPTLFYPPANHEIKLHVLGNEDIPRYLFRTFDTDSWAKSNNSVVASIASVRHDSRIDILSLSALKATNLMYKHLDGKHPYTWNREDNLVSWTSSLLNAIQYAIWKTRFGRPAAEIQICAVDTRRFPLGQFAPDTWLLQEYRNTAAEVGGDIEKFFRFRLEDERYQNGEFLSQGLIHHANRSCVVSLKNLQDSGLYNLYPEFVEEGGKHKWTNRVLQLRGRWSKERLTSAPEVNFAEKVAKSCFPSFETADIMLILLTLKARKMKEDLRDDNRYCPEWARKPDEVRRYVSAARLLESRKHSMNRRGGASLRISNDVSGIQIVKELFDYN</sequence>
<keyword evidence="3" id="KW-1185">Reference proteome</keyword>
<dbReference type="VEuPathDB" id="FungiDB:Bcin14g03420"/>